<evidence type="ECO:0000256" key="3">
    <source>
        <dbReference type="ARBA" id="ARBA00023242"/>
    </source>
</evidence>
<dbReference type="SMART" id="SM00360">
    <property type="entry name" value="RRM"/>
    <property type="match status" value="2"/>
</dbReference>
<reference evidence="8" key="1">
    <citation type="submission" date="2024-02" db="UniProtKB">
        <authorList>
            <consortium name="WormBaseParasite"/>
        </authorList>
    </citation>
    <scope>IDENTIFICATION</scope>
</reference>
<dbReference type="Pfam" id="PF00076">
    <property type="entry name" value="RRM_1"/>
    <property type="match status" value="1"/>
</dbReference>
<dbReference type="SUPFAM" id="SSF54928">
    <property type="entry name" value="RNA-binding domain, RBD"/>
    <property type="match status" value="1"/>
</dbReference>
<feature type="compositionally biased region" description="Acidic residues" evidence="5">
    <location>
        <begin position="352"/>
        <end position="394"/>
    </location>
</feature>
<evidence type="ECO:0000259" key="6">
    <source>
        <dbReference type="PROSITE" id="PS50102"/>
    </source>
</evidence>
<feature type="domain" description="RRM" evidence="6">
    <location>
        <begin position="548"/>
        <end position="617"/>
    </location>
</feature>
<keyword evidence="2 4" id="KW-0694">RNA-binding</keyword>
<dbReference type="InterPro" id="IPR035979">
    <property type="entry name" value="RBD_domain_sf"/>
</dbReference>
<dbReference type="CDD" id="cd00590">
    <property type="entry name" value="RRM_SF"/>
    <property type="match status" value="1"/>
</dbReference>
<feature type="compositionally biased region" description="Basic and acidic residues" evidence="5">
    <location>
        <begin position="508"/>
        <end position="518"/>
    </location>
</feature>
<feature type="compositionally biased region" description="Basic and acidic residues" evidence="5">
    <location>
        <begin position="71"/>
        <end position="97"/>
    </location>
</feature>
<feature type="compositionally biased region" description="Gly residues" evidence="5">
    <location>
        <begin position="98"/>
        <end position="110"/>
    </location>
</feature>
<dbReference type="Proteomes" id="UP000887575">
    <property type="component" value="Unassembled WGS sequence"/>
</dbReference>
<dbReference type="AlphaFoldDB" id="A0AAF3FND0"/>
<feature type="compositionally biased region" description="Acidic residues" evidence="5">
    <location>
        <begin position="246"/>
        <end position="278"/>
    </location>
</feature>
<feature type="domain" description="RRM" evidence="6">
    <location>
        <begin position="636"/>
        <end position="711"/>
    </location>
</feature>
<keyword evidence="3" id="KW-0539">Nucleus</keyword>
<dbReference type="GO" id="GO:0003729">
    <property type="term" value="F:mRNA binding"/>
    <property type="evidence" value="ECO:0007669"/>
    <property type="project" value="TreeGrafter"/>
</dbReference>
<evidence type="ECO:0000256" key="5">
    <source>
        <dbReference type="SAM" id="MobiDB-lite"/>
    </source>
</evidence>
<dbReference type="InterPro" id="IPR012677">
    <property type="entry name" value="Nucleotide-bd_a/b_plait_sf"/>
</dbReference>
<feature type="compositionally biased region" description="Basic and acidic residues" evidence="5">
    <location>
        <begin position="169"/>
        <end position="180"/>
    </location>
</feature>
<protein>
    <submittedName>
        <fullName evidence="8">RRM domain-containing protein</fullName>
    </submittedName>
</protein>
<dbReference type="GO" id="GO:0005730">
    <property type="term" value="C:nucleolus"/>
    <property type="evidence" value="ECO:0007669"/>
    <property type="project" value="TreeGrafter"/>
</dbReference>
<proteinExistence type="predicted"/>
<keyword evidence="7" id="KW-1185">Reference proteome</keyword>
<feature type="compositionally biased region" description="Acidic residues" evidence="5">
    <location>
        <begin position="194"/>
        <end position="234"/>
    </location>
</feature>
<feature type="compositionally biased region" description="Acidic residues" evidence="5">
    <location>
        <begin position="799"/>
        <end position="827"/>
    </location>
</feature>
<organism evidence="7 8">
    <name type="scientific">Mesorhabditis belari</name>
    <dbReference type="NCBI Taxonomy" id="2138241"/>
    <lineage>
        <taxon>Eukaryota</taxon>
        <taxon>Metazoa</taxon>
        <taxon>Ecdysozoa</taxon>
        <taxon>Nematoda</taxon>
        <taxon>Chromadorea</taxon>
        <taxon>Rhabditida</taxon>
        <taxon>Rhabditina</taxon>
        <taxon>Rhabditomorpha</taxon>
        <taxon>Rhabditoidea</taxon>
        <taxon>Rhabditidae</taxon>
        <taxon>Mesorhabditinae</taxon>
        <taxon>Mesorhabditis</taxon>
    </lineage>
</organism>
<name>A0AAF3FND0_9BILA</name>
<feature type="compositionally biased region" description="Gly residues" evidence="5">
    <location>
        <begin position="119"/>
        <end position="131"/>
    </location>
</feature>
<feature type="region of interest" description="Disordered" evidence="5">
    <location>
        <begin position="1"/>
        <end position="529"/>
    </location>
</feature>
<feature type="compositionally biased region" description="Gly residues" evidence="5">
    <location>
        <begin position="8"/>
        <end position="70"/>
    </location>
</feature>
<sequence length="827" mass="90568">MGYDSPARGGGGFRGGGGRGFRGGGGGGFRGSPRGGGGFVDRGRGGGGGFRGRGGSPGGMRGKSPGGGFRGGDRGGFRGGDRGGFRSGDRGGFRGGDRGGGFRGGRGNSRGRGDFTPRGGRGFSPRGGRGGFNPMSDRKRRVFGDEDDEEETGKRFKSLPNTPFQKGRKSFDDKENEEKPRKAKPITQKKQLDFDEDSEENSDEELEMAEDGSLDEGSDEGESGEESDVDEEENESHPKKKLVQGADEDDDEEEDSDEEEGDDDDEEEDSESLEDEEDVVGKFASKNAKKTAVTPKPSMKAANGATSEKKKVNLSNVATPPLSTVKTPGTPHPTKTDKKALPGKSQPKLVFDSDEEEEDEEDEDEDEEDEDEEDVEDEDVDEDEDEDEEEEEEVPATKSTAITPKSALKLSSAATTAEKKKASKTPVTPHPTKSDKKLSQSKQPQLVFSDEEDEDEDEEEEDEEDEDEGSDEEEESEDEPPKKIETSKPAPKAVSTVKAPTSGGGDLKSVKRKAEEPVKGAPSAKASKLDVNEVIAEEEKRRQERDERSLFIKGFPKSMTQAELEKIHPDVEGVRSKKGRSFGWLIFKNANACNLAYKTLSKMKIKGMPLFVDYCGKRSTQEKETATSNQQPINPLELCLQGFPPSTTQHQLKVIYRSAQTIRIQPQKADYKGKSLAFVRFGTEEDAKAAFDKSRNLSISGKPVDVFYSRVRKTADQVEKEKALLKLKKQAETSKDKTLVAPSKQNGVAAQQKKLQALKKKDDSEDDFEDEDDVESSDEGIEEVPKKVVKQAGKKPIVEESDDDDEEEEEDDDDEEMESDEDEEDDE</sequence>
<dbReference type="InterPro" id="IPR051945">
    <property type="entry name" value="RRM_MRD1_RNA_proc_ribogen"/>
</dbReference>
<dbReference type="InterPro" id="IPR000504">
    <property type="entry name" value="RRM_dom"/>
</dbReference>
<dbReference type="PANTHER" id="PTHR48039:SF4">
    <property type="entry name" value="RRM DOMAIN-CONTAINING PROTEIN"/>
    <property type="match status" value="1"/>
</dbReference>
<dbReference type="WBParaSite" id="MBELARI_LOCUS8259">
    <property type="protein sequence ID" value="MBELARI_LOCUS8259"/>
    <property type="gene ID" value="MBELARI_LOCUS8259"/>
</dbReference>
<evidence type="ECO:0000313" key="8">
    <source>
        <dbReference type="WBParaSite" id="MBELARI_LOCUS8259"/>
    </source>
</evidence>
<evidence type="ECO:0000256" key="4">
    <source>
        <dbReference type="PROSITE-ProRule" id="PRU00176"/>
    </source>
</evidence>
<dbReference type="PANTHER" id="PTHR48039">
    <property type="entry name" value="RNA-BINDING MOTIF PROTEIN 14B"/>
    <property type="match status" value="1"/>
</dbReference>
<dbReference type="PROSITE" id="PS50102">
    <property type="entry name" value="RRM"/>
    <property type="match status" value="2"/>
</dbReference>
<accession>A0AAF3FND0</accession>
<feature type="region of interest" description="Disordered" evidence="5">
    <location>
        <begin position="731"/>
        <end position="827"/>
    </location>
</feature>
<feature type="compositionally biased region" description="Polar residues" evidence="5">
    <location>
        <begin position="313"/>
        <end position="327"/>
    </location>
</feature>
<feature type="compositionally biased region" description="Low complexity" evidence="5">
    <location>
        <begin position="405"/>
        <end position="416"/>
    </location>
</feature>
<evidence type="ECO:0000256" key="2">
    <source>
        <dbReference type="ARBA" id="ARBA00022884"/>
    </source>
</evidence>
<evidence type="ECO:0000313" key="7">
    <source>
        <dbReference type="Proteomes" id="UP000887575"/>
    </source>
</evidence>
<feature type="compositionally biased region" description="Acidic residues" evidence="5">
    <location>
        <begin position="449"/>
        <end position="478"/>
    </location>
</feature>
<comment type="subcellular location">
    <subcellularLocation>
        <location evidence="1">Nucleus</location>
    </subcellularLocation>
</comment>
<evidence type="ECO:0000256" key="1">
    <source>
        <dbReference type="ARBA" id="ARBA00004123"/>
    </source>
</evidence>
<dbReference type="Gene3D" id="3.30.70.330">
    <property type="match status" value="2"/>
</dbReference>
<feature type="compositionally biased region" description="Acidic residues" evidence="5">
    <location>
        <begin position="764"/>
        <end position="782"/>
    </location>
</feature>